<dbReference type="InterPro" id="IPR000086">
    <property type="entry name" value="NUDIX_hydrolase_dom"/>
</dbReference>
<dbReference type="EC" id="3.6.1.13" evidence="3"/>
<keyword evidence="5 13" id="KW-0479">Metal-binding</keyword>
<evidence type="ECO:0000256" key="10">
    <source>
        <dbReference type="ARBA" id="ARBA00030308"/>
    </source>
</evidence>
<dbReference type="InterPro" id="IPR004385">
    <property type="entry name" value="NDP_pyrophosphatase"/>
</dbReference>
<comment type="catalytic activity">
    <reaction evidence="12">
        <text>ADP-D-ribose + H2O = D-ribose 5-phosphate + AMP + 2 H(+)</text>
        <dbReference type="Rhea" id="RHEA:10412"/>
        <dbReference type="ChEBI" id="CHEBI:15377"/>
        <dbReference type="ChEBI" id="CHEBI:15378"/>
        <dbReference type="ChEBI" id="CHEBI:57967"/>
        <dbReference type="ChEBI" id="CHEBI:78346"/>
        <dbReference type="ChEBI" id="CHEBI:456215"/>
        <dbReference type="EC" id="3.6.1.13"/>
    </reaction>
</comment>
<dbReference type="GO" id="GO:0006753">
    <property type="term" value="P:nucleoside phosphate metabolic process"/>
    <property type="evidence" value="ECO:0007669"/>
    <property type="project" value="TreeGrafter"/>
</dbReference>
<dbReference type="Gene3D" id="3.90.79.10">
    <property type="entry name" value="Nucleoside Triphosphate Pyrophosphohydrolase"/>
    <property type="match status" value="1"/>
</dbReference>
<evidence type="ECO:0000256" key="4">
    <source>
        <dbReference type="ARBA" id="ARBA00013297"/>
    </source>
</evidence>
<evidence type="ECO:0000313" key="16">
    <source>
        <dbReference type="EMBL" id="SPJ34469.1"/>
    </source>
</evidence>
<reference evidence="17" key="1">
    <citation type="submission" date="2018-03" db="EMBL/GenBank/DDBJ databases">
        <authorList>
            <person name="Navarro De La Torre S."/>
        </authorList>
    </citation>
    <scope>NUCLEOTIDE SEQUENCE [LARGE SCALE GENOMIC DNA]</scope>
    <source>
        <strain evidence="17">EAod3</strain>
    </source>
</reference>
<evidence type="ECO:0000256" key="9">
    <source>
        <dbReference type="ARBA" id="ARBA00030162"/>
    </source>
</evidence>
<evidence type="ECO:0000256" key="7">
    <source>
        <dbReference type="ARBA" id="ARBA00022842"/>
    </source>
</evidence>
<evidence type="ECO:0000256" key="2">
    <source>
        <dbReference type="ARBA" id="ARBA00007482"/>
    </source>
</evidence>
<dbReference type="PANTHER" id="PTHR11839">
    <property type="entry name" value="UDP/ADP-SUGAR PYROPHOSPHATASE"/>
    <property type="match status" value="1"/>
</dbReference>
<evidence type="ECO:0000256" key="1">
    <source>
        <dbReference type="ARBA" id="ARBA00001946"/>
    </source>
</evidence>
<dbReference type="CDD" id="cd24155">
    <property type="entry name" value="NUDIX_ADPRase"/>
    <property type="match status" value="1"/>
</dbReference>
<dbReference type="InterPro" id="IPR015797">
    <property type="entry name" value="NUDIX_hydrolase-like_dom_sf"/>
</dbReference>
<gene>
    <name evidence="16" type="primary">nudF</name>
    <name evidence="16" type="ORF">KSP9073_02504</name>
</gene>
<feature type="binding site" evidence="13">
    <location>
        <position position="120"/>
    </location>
    <ligand>
        <name>Mg(2+)</name>
        <dbReference type="ChEBI" id="CHEBI:18420"/>
        <label>1</label>
    </ligand>
</feature>
<dbReference type="GO" id="GO:0019693">
    <property type="term" value="P:ribose phosphate metabolic process"/>
    <property type="evidence" value="ECO:0007669"/>
    <property type="project" value="TreeGrafter"/>
</dbReference>
<evidence type="ECO:0000256" key="6">
    <source>
        <dbReference type="ARBA" id="ARBA00022801"/>
    </source>
</evidence>
<name>A0A2R8CNL7_9GAMM</name>
<evidence type="ECO:0000256" key="11">
    <source>
        <dbReference type="ARBA" id="ARBA00033056"/>
    </source>
</evidence>
<proteinExistence type="inferred from homology"/>
<feature type="binding site" evidence="13">
    <location>
        <position position="124"/>
    </location>
    <ligand>
        <name>Mg(2+)</name>
        <dbReference type="ChEBI" id="CHEBI:18420"/>
        <label>1</label>
    </ligand>
</feature>
<dbReference type="EMBL" id="ONZI01000003">
    <property type="protein sequence ID" value="SPJ34469.1"/>
    <property type="molecule type" value="Genomic_DNA"/>
</dbReference>
<dbReference type="GO" id="GO:0046872">
    <property type="term" value="F:metal ion binding"/>
    <property type="evidence" value="ECO:0007669"/>
    <property type="project" value="UniProtKB-KW"/>
</dbReference>
<dbReference type="PROSITE" id="PS00893">
    <property type="entry name" value="NUDIX_BOX"/>
    <property type="match status" value="1"/>
</dbReference>
<evidence type="ECO:0000256" key="14">
    <source>
        <dbReference type="SAM" id="Phobius"/>
    </source>
</evidence>
<keyword evidence="17" id="KW-1185">Reference proteome</keyword>
<sequence>MYFKDKPMTTQETTSVPRFDGADVEPIEDVPLHRGFFNLDRVDVRHRRYQGGWSETVSREVFRHHDAVGVLLYDVERDAVVLVEQFRAGAMGRNFSPWLLEPAAGLIDSDESPEAVARREVHEETGCETEQLMEIHRYFPSPGACDEYITLYCALVDSTEVGGVHGLEEEHEDIMVRVLPFRDVWGMLENGTINNAMLLIALYWLARERPSLRARS</sequence>
<evidence type="ECO:0000256" key="8">
    <source>
        <dbReference type="ARBA" id="ARBA00025164"/>
    </source>
</evidence>
<feature type="binding site" evidence="13">
    <location>
        <position position="172"/>
    </location>
    <ligand>
        <name>Mg(2+)</name>
        <dbReference type="ChEBI" id="CHEBI:18420"/>
        <label>1</label>
    </ligand>
</feature>
<dbReference type="GO" id="GO:0047631">
    <property type="term" value="F:ADP-ribose diphosphatase activity"/>
    <property type="evidence" value="ECO:0007669"/>
    <property type="project" value="UniProtKB-EC"/>
</dbReference>
<protein>
    <recommendedName>
        <fullName evidence="4">ADP-ribose pyrophosphatase</fullName>
        <ecNumber evidence="3">3.6.1.13</ecNumber>
    </recommendedName>
    <alternativeName>
        <fullName evidence="9">ADP-ribose diphosphatase</fullName>
    </alternativeName>
    <alternativeName>
        <fullName evidence="11">ADP-ribose phosphohydrolase</fullName>
    </alternativeName>
    <alternativeName>
        <fullName evidence="10">Adenosine diphosphoribose pyrophosphatase</fullName>
    </alternativeName>
</protein>
<keyword evidence="14" id="KW-0812">Transmembrane</keyword>
<evidence type="ECO:0000256" key="12">
    <source>
        <dbReference type="ARBA" id="ARBA00049546"/>
    </source>
</evidence>
<keyword evidence="7 13" id="KW-0460">Magnesium</keyword>
<dbReference type="Pfam" id="PF00293">
    <property type="entry name" value="NUDIX"/>
    <property type="match status" value="1"/>
</dbReference>
<evidence type="ECO:0000256" key="13">
    <source>
        <dbReference type="PIRSR" id="PIRSR604385-2"/>
    </source>
</evidence>
<dbReference type="GO" id="GO:0019144">
    <property type="term" value="F:ADP-sugar diphosphatase activity"/>
    <property type="evidence" value="ECO:0007669"/>
    <property type="project" value="TreeGrafter"/>
</dbReference>
<keyword evidence="6 16" id="KW-0378">Hydrolase</keyword>
<dbReference type="GO" id="GO:0005829">
    <property type="term" value="C:cytosol"/>
    <property type="evidence" value="ECO:0007669"/>
    <property type="project" value="TreeGrafter"/>
</dbReference>
<dbReference type="InterPro" id="IPR020084">
    <property type="entry name" value="NUDIX_hydrolase_CS"/>
</dbReference>
<dbReference type="SUPFAM" id="SSF55811">
    <property type="entry name" value="Nudix"/>
    <property type="match status" value="1"/>
</dbReference>
<evidence type="ECO:0000313" key="17">
    <source>
        <dbReference type="Proteomes" id="UP000244934"/>
    </source>
</evidence>
<comment type="similarity">
    <text evidence="2">Belongs to the Nudix hydrolase family. NudF subfamily.</text>
</comment>
<feature type="transmembrane region" description="Helical" evidence="14">
    <location>
        <begin position="184"/>
        <end position="206"/>
    </location>
</feature>
<dbReference type="Proteomes" id="UP000244934">
    <property type="component" value="Unassembled WGS sequence"/>
</dbReference>
<keyword evidence="14" id="KW-0472">Membrane</keyword>
<comment type="cofactor">
    <cofactor evidence="1 13">
        <name>Mg(2+)</name>
        <dbReference type="ChEBI" id="CHEBI:18420"/>
    </cofactor>
</comment>
<comment type="function">
    <text evidence="8">Acts on ADP-mannose and ADP-glucose as well as ADP-ribose. Prevents glycogen biosynthesis. The reaction catalyzed by this enzyme is a limiting step of the gluconeogenic process.</text>
</comment>
<dbReference type="PROSITE" id="PS51462">
    <property type="entry name" value="NUDIX"/>
    <property type="match status" value="1"/>
</dbReference>
<accession>A0A2R8CNL7</accession>
<evidence type="ECO:0000259" key="15">
    <source>
        <dbReference type="PROSITE" id="PS51462"/>
    </source>
</evidence>
<dbReference type="NCBIfam" id="TIGR00052">
    <property type="entry name" value="nudix-type nucleoside diphosphatase, YffH/AdpP family"/>
    <property type="match status" value="1"/>
</dbReference>
<feature type="domain" description="Nudix hydrolase" evidence="15">
    <location>
        <begin position="63"/>
        <end position="201"/>
    </location>
</feature>
<feature type="binding site" evidence="13">
    <location>
        <position position="104"/>
    </location>
    <ligand>
        <name>Mg(2+)</name>
        <dbReference type="ChEBI" id="CHEBI:18420"/>
        <label>2</label>
    </ligand>
</feature>
<keyword evidence="14" id="KW-1133">Transmembrane helix</keyword>
<dbReference type="AlphaFoldDB" id="A0A2R8CNL7"/>
<organism evidence="16 17">
    <name type="scientific">Kushneria phyllosphaerae</name>
    <dbReference type="NCBI Taxonomy" id="2100822"/>
    <lineage>
        <taxon>Bacteria</taxon>
        <taxon>Pseudomonadati</taxon>
        <taxon>Pseudomonadota</taxon>
        <taxon>Gammaproteobacteria</taxon>
        <taxon>Oceanospirillales</taxon>
        <taxon>Halomonadaceae</taxon>
        <taxon>Kushneria</taxon>
    </lineage>
</organism>
<dbReference type="PANTHER" id="PTHR11839:SF5">
    <property type="entry name" value="ADP-RIBOSE PYROPHOSPHATASE"/>
    <property type="match status" value="1"/>
</dbReference>
<evidence type="ECO:0000256" key="3">
    <source>
        <dbReference type="ARBA" id="ARBA00012453"/>
    </source>
</evidence>
<evidence type="ECO:0000256" key="5">
    <source>
        <dbReference type="ARBA" id="ARBA00022723"/>
    </source>
</evidence>